<keyword evidence="3" id="KW-1185">Reference proteome</keyword>
<dbReference type="OrthoDB" id="308255at2759"/>
<gene>
    <name evidence="2" type="ORF">FGO68_gene16559</name>
</gene>
<dbReference type="Gene3D" id="3.40.33.10">
    <property type="entry name" value="CAP"/>
    <property type="match status" value="1"/>
</dbReference>
<evidence type="ECO:0000259" key="1">
    <source>
        <dbReference type="Pfam" id="PF00188"/>
    </source>
</evidence>
<dbReference type="SUPFAM" id="SSF55797">
    <property type="entry name" value="PR-1-like"/>
    <property type="match status" value="1"/>
</dbReference>
<dbReference type="InterPro" id="IPR014044">
    <property type="entry name" value="CAP_dom"/>
</dbReference>
<name>A0A8J8NJ86_HALGN</name>
<reference evidence="2" key="1">
    <citation type="submission" date="2019-06" db="EMBL/GenBank/DDBJ databases">
        <authorList>
            <person name="Zheng W."/>
        </authorList>
    </citation>
    <scope>NUCLEOTIDE SEQUENCE</scope>
    <source>
        <strain evidence="2">QDHG01</strain>
    </source>
</reference>
<dbReference type="Pfam" id="PF00188">
    <property type="entry name" value="CAP"/>
    <property type="match status" value="1"/>
</dbReference>
<dbReference type="PANTHER" id="PTHR31157">
    <property type="entry name" value="SCP DOMAIN-CONTAINING PROTEIN"/>
    <property type="match status" value="1"/>
</dbReference>
<feature type="domain" description="SCP" evidence="1">
    <location>
        <begin position="68"/>
        <end position="180"/>
    </location>
</feature>
<dbReference type="EMBL" id="RRYP01013961">
    <property type="protein sequence ID" value="TNV76231.1"/>
    <property type="molecule type" value="Genomic_DNA"/>
</dbReference>
<dbReference type="Proteomes" id="UP000785679">
    <property type="component" value="Unassembled WGS sequence"/>
</dbReference>
<dbReference type="InterPro" id="IPR035940">
    <property type="entry name" value="CAP_sf"/>
</dbReference>
<evidence type="ECO:0000313" key="3">
    <source>
        <dbReference type="Proteomes" id="UP000785679"/>
    </source>
</evidence>
<proteinExistence type="predicted"/>
<accession>A0A8J8NJ86</accession>
<dbReference type="AlphaFoldDB" id="A0A8J8NJ86"/>
<evidence type="ECO:0000313" key="2">
    <source>
        <dbReference type="EMBL" id="TNV76231.1"/>
    </source>
</evidence>
<protein>
    <recommendedName>
        <fullName evidence="1">SCP domain-containing protein</fullName>
    </recommendedName>
</protein>
<sequence>METTKGGKIDKEIFDLLNKTRADPLSFKPHLDTMLNQFDGEILKREGKTNLRTNEGPKAVKEAIDYLMRAEKISEPLRWSEEISQVAKDHVDDTGPKGLLTHESSDGKTVKDRLQKVGKIINCYGENLSFHCDTAAEVLCQLIVDDGVADRGHRDNLFNPEFKVMGCHTGPHRDYEFMTCIDLAGGLIKHGDPDPIEQQMNSFLKEQVEIEMPPDVRSWKQNTKVNVQGTKATKTITRTCKLKDGSEKVLTKTMQKEFSY</sequence>
<comment type="caution">
    <text evidence="2">The sequence shown here is derived from an EMBL/GenBank/DDBJ whole genome shotgun (WGS) entry which is preliminary data.</text>
</comment>
<dbReference type="PANTHER" id="PTHR31157:SF1">
    <property type="entry name" value="SCP DOMAIN-CONTAINING PROTEIN"/>
    <property type="match status" value="1"/>
</dbReference>
<dbReference type="CDD" id="cd05379">
    <property type="entry name" value="CAP_bacterial"/>
    <property type="match status" value="1"/>
</dbReference>
<organism evidence="2 3">
    <name type="scientific">Halteria grandinella</name>
    <dbReference type="NCBI Taxonomy" id="5974"/>
    <lineage>
        <taxon>Eukaryota</taxon>
        <taxon>Sar</taxon>
        <taxon>Alveolata</taxon>
        <taxon>Ciliophora</taxon>
        <taxon>Intramacronucleata</taxon>
        <taxon>Spirotrichea</taxon>
        <taxon>Stichotrichia</taxon>
        <taxon>Sporadotrichida</taxon>
        <taxon>Halteriidae</taxon>
        <taxon>Halteria</taxon>
    </lineage>
</organism>